<dbReference type="SFLD" id="SFLDG01203">
    <property type="entry name" value="Prostaglandin_E_synthase_like1"/>
    <property type="match status" value="1"/>
</dbReference>
<dbReference type="PROSITE" id="PS51354">
    <property type="entry name" value="GLUTAREDOXIN_2"/>
    <property type="match status" value="1"/>
</dbReference>
<dbReference type="Gene3D" id="6.20.200.30">
    <property type="match status" value="1"/>
</dbReference>
<dbReference type="SUPFAM" id="SSF52833">
    <property type="entry name" value="Thioredoxin-like"/>
    <property type="match status" value="1"/>
</dbReference>
<evidence type="ECO:0000256" key="10">
    <source>
        <dbReference type="ARBA" id="ARBA00022989"/>
    </source>
</evidence>
<keyword evidence="5" id="KW-0644">Prostaglandin metabolism</keyword>
<dbReference type="Pfam" id="PF13417">
    <property type="entry name" value="GST_N_3"/>
    <property type="match status" value="1"/>
</dbReference>
<reference evidence="21 22" key="1">
    <citation type="submission" date="2019-01" db="EMBL/GenBank/DDBJ databases">
        <authorList>
            <person name="Sayadi A."/>
        </authorList>
    </citation>
    <scope>NUCLEOTIDE SEQUENCE [LARGE SCALE GENOMIC DNA]</scope>
</reference>
<evidence type="ECO:0000256" key="16">
    <source>
        <dbReference type="ARBA" id="ARBA00023931"/>
    </source>
</evidence>
<evidence type="ECO:0000256" key="9">
    <source>
        <dbReference type="ARBA" id="ARBA00022832"/>
    </source>
</evidence>
<dbReference type="SFLD" id="SFLDG01182">
    <property type="entry name" value="Prostaglandin_E_synthase_like"/>
    <property type="match status" value="1"/>
</dbReference>
<evidence type="ECO:0000256" key="2">
    <source>
        <dbReference type="ARBA" id="ARBA00007409"/>
    </source>
</evidence>
<dbReference type="UniPathway" id="UPA00662"/>
<dbReference type="Proteomes" id="UP000410492">
    <property type="component" value="Unassembled WGS sequence"/>
</dbReference>
<keyword evidence="11" id="KW-0443">Lipid metabolism</keyword>
<evidence type="ECO:0000256" key="18">
    <source>
        <dbReference type="ARBA" id="ARBA00037847"/>
    </source>
</evidence>
<dbReference type="InterPro" id="IPR011767">
    <property type="entry name" value="GLR_AS"/>
</dbReference>
<organism evidence="21 22">
    <name type="scientific">Callosobruchus maculatus</name>
    <name type="common">Southern cowpea weevil</name>
    <name type="synonym">Pulse bruchid</name>
    <dbReference type="NCBI Taxonomy" id="64391"/>
    <lineage>
        <taxon>Eukaryota</taxon>
        <taxon>Metazoa</taxon>
        <taxon>Ecdysozoa</taxon>
        <taxon>Arthropoda</taxon>
        <taxon>Hexapoda</taxon>
        <taxon>Insecta</taxon>
        <taxon>Pterygota</taxon>
        <taxon>Neoptera</taxon>
        <taxon>Endopterygota</taxon>
        <taxon>Coleoptera</taxon>
        <taxon>Polyphaga</taxon>
        <taxon>Cucujiformia</taxon>
        <taxon>Chrysomeloidea</taxon>
        <taxon>Chrysomelidae</taxon>
        <taxon>Bruchinae</taxon>
        <taxon>Bruchini</taxon>
        <taxon>Callosobruchus</taxon>
    </lineage>
</organism>
<evidence type="ECO:0000313" key="22">
    <source>
        <dbReference type="Proteomes" id="UP000410492"/>
    </source>
</evidence>
<comment type="similarity">
    <text evidence="2">Belongs to the GST superfamily.</text>
</comment>
<comment type="pathway">
    <text evidence="1">Lipid metabolism; prostaglandin biosynthesis.</text>
</comment>
<dbReference type="PANTHER" id="PTHR12782:SF5">
    <property type="entry name" value="PROSTAGLANDIN E SYNTHASE 2"/>
    <property type="match status" value="1"/>
</dbReference>
<name>A0A653BSS5_CALMS</name>
<keyword evidence="12 19" id="KW-0472">Membrane</keyword>
<evidence type="ECO:0000256" key="8">
    <source>
        <dbReference type="ARBA" id="ARBA00022692"/>
    </source>
</evidence>
<keyword evidence="9" id="KW-0276">Fatty acid metabolism</keyword>
<evidence type="ECO:0000256" key="17">
    <source>
        <dbReference type="ARBA" id="ARBA00031041"/>
    </source>
</evidence>
<dbReference type="PANTHER" id="PTHR12782">
    <property type="entry name" value="MICROSOMAL PROSTAGLANDIN E SYNTHASE-2"/>
    <property type="match status" value="1"/>
</dbReference>
<evidence type="ECO:0000256" key="11">
    <source>
        <dbReference type="ARBA" id="ARBA00023098"/>
    </source>
</evidence>
<evidence type="ECO:0000256" key="1">
    <source>
        <dbReference type="ARBA" id="ARBA00004702"/>
    </source>
</evidence>
<evidence type="ECO:0000256" key="19">
    <source>
        <dbReference type="SAM" id="Phobius"/>
    </source>
</evidence>
<evidence type="ECO:0000256" key="6">
    <source>
        <dbReference type="ARBA" id="ARBA00022516"/>
    </source>
</evidence>
<keyword evidence="8 19" id="KW-0812">Transmembrane</keyword>
<keyword evidence="10 19" id="KW-1133">Transmembrane helix</keyword>
<gene>
    <name evidence="21" type="ORF">CALMAC_LOCUS3413</name>
</gene>
<evidence type="ECO:0000256" key="12">
    <source>
        <dbReference type="ARBA" id="ARBA00023136"/>
    </source>
</evidence>
<evidence type="ECO:0000256" key="4">
    <source>
        <dbReference type="ARBA" id="ARBA00019474"/>
    </source>
</evidence>
<dbReference type="InterPro" id="IPR034334">
    <property type="entry name" value="PGES2"/>
</dbReference>
<dbReference type="GO" id="GO:0050220">
    <property type="term" value="F:prostaglandin-E synthase activity"/>
    <property type="evidence" value="ECO:0007669"/>
    <property type="project" value="UniProtKB-EC"/>
</dbReference>
<evidence type="ECO:0000256" key="13">
    <source>
        <dbReference type="ARBA" id="ARBA00023160"/>
    </source>
</evidence>
<dbReference type="OrthoDB" id="423541at2759"/>
<accession>A0A653BSS5</accession>
<dbReference type="EC" id="5.3.99.3" evidence="3"/>
<comment type="subcellular location">
    <subcellularLocation>
        <location evidence="18">Endomembrane system</location>
        <topology evidence="18">Single-pass membrane protein</topology>
    </subcellularLocation>
</comment>
<dbReference type="CDD" id="cd03040">
    <property type="entry name" value="GST_N_mPGES2"/>
    <property type="match status" value="1"/>
</dbReference>
<protein>
    <recommendedName>
        <fullName evidence="4">Prostaglandin E synthase 2</fullName>
        <ecNumber evidence="3">5.3.99.3</ecNumber>
    </recommendedName>
    <alternativeName>
        <fullName evidence="17">Microsomal prostaglandin E synthase 2</fullName>
    </alternativeName>
</protein>
<evidence type="ECO:0000256" key="7">
    <source>
        <dbReference type="ARBA" id="ARBA00022585"/>
    </source>
</evidence>
<sequence>MLWSKIYCQLNKSAIQCCQSIQLNNAGLQLTKITLRNYATEVKVVKKNRGIMKVALAGLAVGVAVGTGYSINYMNKPRGHIINEESAIPSIDEIPKIPPSRKIHFLGDRSGLKLTLFQYQTCPFCCKVRAFLDYYGISYDIVEVDPVLRQSIKWSPYKKVPILVAHLEDGYQPLNDSSMIISALATYLTDSDKSISDVVKCFPVISYYDENGSKKNEIMNKYFVMTTNQTGVTAIDDSKSEERKWRKWADSVLVHTLSPNVYRTKEEALQAFHWFSEVGEWEKNFPSWERNLIIYMGAAAMWMIGKRLKKRHQLKDDVRQSLYDECNVWTRALKVKGTPFMGGDTPNLADLSVYGVLNSIEGCTAFRDLLDNTKIGEWYFSMKKAVLQHEGAQLITV</sequence>
<feature type="transmembrane region" description="Helical" evidence="19">
    <location>
        <begin position="51"/>
        <end position="71"/>
    </location>
</feature>
<keyword evidence="14" id="KW-0413">Isomerase</keyword>
<dbReference type="GO" id="GO:0012505">
    <property type="term" value="C:endomembrane system"/>
    <property type="evidence" value="ECO:0007669"/>
    <property type="project" value="UniProtKB-SubCell"/>
</dbReference>
<dbReference type="GO" id="GO:0005739">
    <property type="term" value="C:mitochondrion"/>
    <property type="evidence" value="ECO:0007669"/>
    <property type="project" value="TreeGrafter"/>
</dbReference>
<dbReference type="InterPro" id="IPR004045">
    <property type="entry name" value="Glutathione_S-Trfase_N"/>
</dbReference>
<dbReference type="EMBL" id="CAACVG010004639">
    <property type="protein sequence ID" value="VEN38560.1"/>
    <property type="molecule type" value="Genomic_DNA"/>
</dbReference>
<dbReference type="SUPFAM" id="SSF47616">
    <property type="entry name" value="GST C-terminal domain-like"/>
    <property type="match status" value="1"/>
</dbReference>
<proteinExistence type="inferred from homology"/>
<dbReference type="InterPro" id="IPR034335">
    <property type="entry name" value="PGES2_C"/>
</dbReference>
<dbReference type="SFLD" id="SFLDS00019">
    <property type="entry name" value="Glutathione_Transferase_(cytos"/>
    <property type="match status" value="1"/>
</dbReference>
<dbReference type="InterPro" id="IPR040079">
    <property type="entry name" value="Glutathione_S-Trfase"/>
</dbReference>
<evidence type="ECO:0000256" key="5">
    <source>
        <dbReference type="ARBA" id="ARBA00022501"/>
    </source>
</evidence>
<evidence type="ECO:0000313" key="21">
    <source>
        <dbReference type="EMBL" id="VEN38560.1"/>
    </source>
</evidence>
<feature type="domain" description="GST N-terminal" evidence="20">
    <location>
        <begin position="116"/>
        <end position="184"/>
    </location>
</feature>
<evidence type="ECO:0000259" key="20">
    <source>
        <dbReference type="Pfam" id="PF13417"/>
    </source>
</evidence>
<keyword evidence="6" id="KW-0444">Lipid biosynthesis</keyword>
<evidence type="ECO:0000256" key="14">
    <source>
        <dbReference type="ARBA" id="ARBA00023235"/>
    </source>
</evidence>
<evidence type="ECO:0000256" key="3">
    <source>
        <dbReference type="ARBA" id="ARBA00012203"/>
    </source>
</evidence>
<dbReference type="AlphaFoldDB" id="A0A653BSS5"/>
<comment type="catalytic activity">
    <reaction evidence="16">
        <text>prostaglandin H2 = prostaglandin E2</text>
        <dbReference type="Rhea" id="RHEA:12893"/>
        <dbReference type="ChEBI" id="CHEBI:57405"/>
        <dbReference type="ChEBI" id="CHEBI:606564"/>
        <dbReference type="EC" id="5.3.99.3"/>
    </reaction>
    <physiologicalReaction direction="left-to-right" evidence="16">
        <dbReference type="Rhea" id="RHEA:12894"/>
    </physiologicalReaction>
</comment>
<keyword evidence="22" id="KW-1185">Reference proteome</keyword>
<dbReference type="Gene3D" id="3.40.30.10">
    <property type="entry name" value="Glutaredoxin"/>
    <property type="match status" value="1"/>
</dbReference>
<keyword evidence="13" id="KW-0275">Fatty acid biosynthesis</keyword>
<dbReference type="CDD" id="cd03197">
    <property type="entry name" value="GST_C_mPGES2"/>
    <property type="match status" value="1"/>
</dbReference>
<dbReference type="InterPro" id="IPR036282">
    <property type="entry name" value="Glutathione-S-Trfase_C_sf"/>
</dbReference>
<keyword evidence="7" id="KW-0643">Prostaglandin biosynthesis</keyword>
<dbReference type="PROSITE" id="PS00195">
    <property type="entry name" value="GLUTAREDOXIN_1"/>
    <property type="match status" value="1"/>
</dbReference>
<comment type="catalytic activity">
    <reaction evidence="15">
        <text>prostaglandin H2 = (12S)-hydroxy-(5Z,8E,10E)-heptadecatrienoate + malonaldehyde</text>
        <dbReference type="Rhea" id="RHEA:48644"/>
        <dbReference type="ChEBI" id="CHEBI:57405"/>
        <dbReference type="ChEBI" id="CHEBI:90694"/>
        <dbReference type="ChEBI" id="CHEBI:566274"/>
    </reaction>
    <physiologicalReaction direction="left-to-right" evidence="15">
        <dbReference type="Rhea" id="RHEA:48645"/>
    </physiologicalReaction>
</comment>
<dbReference type="GO" id="GO:0001516">
    <property type="term" value="P:prostaglandin biosynthetic process"/>
    <property type="evidence" value="ECO:0007669"/>
    <property type="project" value="UniProtKB-UniPathway"/>
</dbReference>
<evidence type="ECO:0000256" key="15">
    <source>
        <dbReference type="ARBA" id="ARBA00023930"/>
    </source>
</evidence>
<dbReference type="InterPro" id="IPR036249">
    <property type="entry name" value="Thioredoxin-like_sf"/>
</dbReference>
<dbReference type="Gene3D" id="1.20.1050.10">
    <property type="match status" value="1"/>
</dbReference>